<dbReference type="Proteomes" id="UP000538196">
    <property type="component" value="Unassembled WGS sequence"/>
</dbReference>
<dbReference type="AlphaFoldDB" id="A0A7W4YJA7"/>
<evidence type="ECO:0000259" key="2">
    <source>
        <dbReference type="Pfam" id="PF01833"/>
    </source>
</evidence>
<dbReference type="PANTHER" id="PTHR40032">
    <property type="entry name" value="EXPORTED PROTEIN-RELATED"/>
    <property type="match status" value="1"/>
</dbReference>
<evidence type="ECO:0000313" key="4">
    <source>
        <dbReference type="EMBL" id="MBB2967282.1"/>
    </source>
</evidence>
<name>A0A7W4YJA7_LEIAQ</name>
<gene>
    <name evidence="4" type="ORF">FHX33_002045</name>
</gene>
<feature type="domain" description="Putative amidase" evidence="3">
    <location>
        <begin position="154"/>
        <end position="294"/>
    </location>
</feature>
<dbReference type="InterPro" id="IPR013783">
    <property type="entry name" value="Ig-like_fold"/>
</dbReference>
<feature type="region of interest" description="Disordered" evidence="1">
    <location>
        <begin position="1"/>
        <end position="20"/>
    </location>
</feature>
<dbReference type="Pfam" id="PF01833">
    <property type="entry name" value="TIG"/>
    <property type="match status" value="1"/>
</dbReference>
<dbReference type="GO" id="GO:0005975">
    <property type="term" value="P:carbohydrate metabolic process"/>
    <property type="evidence" value="ECO:0007669"/>
    <property type="project" value="UniProtKB-ARBA"/>
</dbReference>
<sequence length="311" mass="32851">MSSLISTLRSPGRGPHRPRSRRIAGVIAVAASAALLFTGCAGEPSPATKALVGATTKATPDTASVSAVEPAAGSVSGGTITLTGSNLQNVASVQIGTQPAAVTAATADKVTVAVPASQSFQAGSVPIAVTDKSGKAVATDGKTYDYQVQTPVDKQLAYAMTYWKNYNSAEWGDLNSVGGDCANFVSQTLIARGWTMNDDWYNKNAAADWSPAWGYVPSMDAYFQANAASLGLTEYPLDQRDKIKVGDIVMFDWNDNDSLDHVQIVSSVQNVDGKIQIKMVGHNEDTDYRDLDTTITVDHPGAIGHFWSLSK</sequence>
<proteinExistence type="predicted"/>
<dbReference type="InterPro" id="IPR002909">
    <property type="entry name" value="IPT_dom"/>
</dbReference>
<evidence type="ECO:0000256" key="1">
    <source>
        <dbReference type="SAM" id="MobiDB-lite"/>
    </source>
</evidence>
<comment type="caution">
    <text evidence="4">The sequence shown here is derived from an EMBL/GenBank/DDBJ whole genome shotgun (WGS) entry which is preliminary data.</text>
</comment>
<evidence type="ECO:0000259" key="3">
    <source>
        <dbReference type="Pfam" id="PF12671"/>
    </source>
</evidence>
<dbReference type="InterPro" id="IPR024301">
    <property type="entry name" value="Amidase_6"/>
</dbReference>
<organism evidence="4 5">
    <name type="scientific">Leifsonia aquatica</name>
    <name type="common">Corynebacterium aquaticum</name>
    <dbReference type="NCBI Taxonomy" id="144185"/>
    <lineage>
        <taxon>Bacteria</taxon>
        <taxon>Bacillati</taxon>
        <taxon>Actinomycetota</taxon>
        <taxon>Actinomycetes</taxon>
        <taxon>Micrococcales</taxon>
        <taxon>Microbacteriaceae</taxon>
        <taxon>Leifsonia</taxon>
    </lineage>
</organism>
<protein>
    <recommendedName>
        <fullName evidence="6">IPT/TIG domain-containing protein</fullName>
    </recommendedName>
</protein>
<accession>A0A7W4YJA7</accession>
<dbReference type="SUPFAM" id="SSF81296">
    <property type="entry name" value="E set domains"/>
    <property type="match status" value="1"/>
</dbReference>
<evidence type="ECO:0008006" key="6">
    <source>
        <dbReference type="Google" id="ProtNLM"/>
    </source>
</evidence>
<dbReference type="EMBL" id="JACHVP010000002">
    <property type="protein sequence ID" value="MBB2967282.1"/>
    <property type="molecule type" value="Genomic_DNA"/>
</dbReference>
<dbReference type="CDD" id="cd00102">
    <property type="entry name" value="IPT"/>
    <property type="match status" value="1"/>
</dbReference>
<dbReference type="Gene3D" id="2.60.40.10">
    <property type="entry name" value="Immunoglobulins"/>
    <property type="match status" value="1"/>
</dbReference>
<reference evidence="4 5" key="1">
    <citation type="submission" date="2020-08" db="EMBL/GenBank/DDBJ databases">
        <title>Sequencing the genomes of 1000 actinobacteria strains.</title>
        <authorList>
            <person name="Klenk H.-P."/>
        </authorList>
    </citation>
    <scope>NUCLEOTIDE SEQUENCE [LARGE SCALE GENOMIC DNA]</scope>
    <source>
        <strain evidence="4 5">DSM 20146</strain>
    </source>
</reference>
<dbReference type="SUPFAM" id="SSF54001">
    <property type="entry name" value="Cysteine proteinases"/>
    <property type="match status" value="1"/>
</dbReference>
<evidence type="ECO:0000313" key="5">
    <source>
        <dbReference type="Proteomes" id="UP000538196"/>
    </source>
</evidence>
<feature type="domain" description="IPT/TIG" evidence="2">
    <location>
        <begin position="64"/>
        <end position="146"/>
    </location>
</feature>
<dbReference type="InterPro" id="IPR038765">
    <property type="entry name" value="Papain-like_cys_pep_sf"/>
</dbReference>
<dbReference type="PANTHER" id="PTHR40032:SF1">
    <property type="entry name" value="EXPORTED PROTEIN"/>
    <property type="match status" value="1"/>
</dbReference>
<dbReference type="InterPro" id="IPR014756">
    <property type="entry name" value="Ig_E-set"/>
</dbReference>
<dbReference type="Pfam" id="PF12671">
    <property type="entry name" value="Amidase_6"/>
    <property type="match status" value="1"/>
</dbReference>
<dbReference type="RefSeq" id="WP_051337026.1">
    <property type="nucleotide sequence ID" value="NZ_JACHVP010000002.1"/>
</dbReference>
<keyword evidence="5" id="KW-1185">Reference proteome</keyword>